<feature type="domain" description="NACHT" evidence="3">
    <location>
        <begin position="271"/>
        <end position="418"/>
    </location>
</feature>
<dbReference type="Gene3D" id="3.40.50.300">
    <property type="entry name" value="P-loop containing nucleotide triphosphate hydrolases"/>
    <property type="match status" value="1"/>
</dbReference>
<dbReference type="OrthoDB" id="6084525at2759"/>
<feature type="region of interest" description="Disordered" evidence="2">
    <location>
        <begin position="80"/>
        <end position="186"/>
    </location>
</feature>
<name>A0A9P5X7C2_9AGAR</name>
<reference evidence="4" key="1">
    <citation type="submission" date="2020-11" db="EMBL/GenBank/DDBJ databases">
        <authorList>
            <consortium name="DOE Joint Genome Institute"/>
            <person name="Ahrendt S."/>
            <person name="Riley R."/>
            <person name="Andreopoulos W."/>
            <person name="Labutti K."/>
            <person name="Pangilinan J."/>
            <person name="Ruiz-Duenas F.J."/>
            <person name="Barrasa J.M."/>
            <person name="Sanchez-Garcia M."/>
            <person name="Camarero S."/>
            <person name="Miyauchi S."/>
            <person name="Serrano A."/>
            <person name="Linde D."/>
            <person name="Babiker R."/>
            <person name="Drula E."/>
            <person name="Ayuso-Fernandez I."/>
            <person name="Pacheco R."/>
            <person name="Padilla G."/>
            <person name="Ferreira P."/>
            <person name="Barriuso J."/>
            <person name="Kellner H."/>
            <person name="Castanera R."/>
            <person name="Alfaro M."/>
            <person name="Ramirez L."/>
            <person name="Pisabarro A.G."/>
            <person name="Kuo A."/>
            <person name="Tritt A."/>
            <person name="Lipzen A."/>
            <person name="He G."/>
            <person name="Yan M."/>
            <person name="Ng V."/>
            <person name="Cullen D."/>
            <person name="Martin F."/>
            <person name="Rosso M.-N."/>
            <person name="Henrissat B."/>
            <person name="Hibbett D."/>
            <person name="Martinez A.T."/>
            <person name="Grigoriev I.V."/>
        </authorList>
    </citation>
    <scope>NUCLEOTIDE SEQUENCE</scope>
    <source>
        <strain evidence="4">MF-IS2</strain>
    </source>
</reference>
<feature type="compositionally biased region" description="Polar residues" evidence="2">
    <location>
        <begin position="140"/>
        <end position="159"/>
    </location>
</feature>
<feature type="region of interest" description="Disordered" evidence="2">
    <location>
        <begin position="1"/>
        <end position="59"/>
    </location>
</feature>
<evidence type="ECO:0000256" key="2">
    <source>
        <dbReference type="SAM" id="MobiDB-lite"/>
    </source>
</evidence>
<feature type="compositionally biased region" description="Basic and acidic residues" evidence="2">
    <location>
        <begin position="160"/>
        <end position="169"/>
    </location>
</feature>
<protein>
    <recommendedName>
        <fullName evidence="3">NACHT domain-containing protein</fullName>
    </recommendedName>
</protein>
<evidence type="ECO:0000256" key="1">
    <source>
        <dbReference type="ARBA" id="ARBA00022737"/>
    </source>
</evidence>
<accession>A0A9P5X7C2</accession>
<dbReference type="Proteomes" id="UP000807342">
    <property type="component" value="Unassembled WGS sequence"/>
</dbReference>
<keyword evidence="1" id="KW-0677">Repeat</keyword>
<dbReference type="InterPro" id="IPR007111">
    <property type="entry name" value="NACHT_NTPase"/>
</dbReference>
<evidence type="ECO:0000313" key="4">
    <source>
        <dbReference type="EMBL" id="KAF9446208.1"/>
    </source>
</evidence>
<evidence type="ECO:0000313" key="5">
    <source>
        <dbReference type="Proteomes" id="UP000807342"/>
    </source>
</evidence>
<dbReference type="AlphaFoldDB" id="A0A9P5X7C2"/>
<evidence type="ECO:0000259" key="3">
    <source>
        <dbReference type="PROSITE" id="PS50837"/>
    </source>
</evidence>
<dbReference type="InterPro" id="IPR027417">
    <property type="entry name" value="P-loop_NTPase"/>
</dbReference>
<dbReference type="PROSITE" id="PS50837">
    <property type="entry name" value="NACHT"/>
    <property type="match status" value="1"/>
</dbReference>
<sequence length="849" mass="94743">MLPLWGRPLAHSHPQLSPGPGTSLRPIPVDEGPADFPGINKHAAAGIEGSGPKAGFRDRQSFCTETKRLFKGIFKSRDTYHRRSGVEQPPRNAGQPLRPSPTVIESSGAADSLPKTRNPRQSLPAEPPDGVPTAGPRTHSGWQGESSGGPQSMDRYSNTEARRDGHPTDIDEQLDPPQTVMKLGDGAGFFQNSSGVIVNNSTLTDKSRIIHIENTLIQGKTALDVLCEEMTPGADLDSAARWPRPSCYPGTRTRLTTEIQTWFFDNGRKWNLLWLNGPAGVGKSAVAQTVAEYALENGILGAVYFFSRPNKRYKYAEVFITLAYQLAVRFPGYKTLVGEKLGAEPDLLTKTPHIQFRKLIVEPLLSLSHERKRVIILDGLDECDAEDNQLEVIELINDLVRSNISLPIIWMICSRPESHLKRIFARPDHPIQCWREFLPVDSEESRNDTETFIRGRFKMIHKRYGECLEEDADGSWPPEAFIQQIIVKTSGLFVLADTFLRYIEDPKTRDPDQRLSEILILLRHSYATGSRNPMHDLDSFYSRILSNIPDDHWSIARQILVASTFRTPGGSQLTAQSLCNLLGISSAKFYAAMSRLHSVIHVPEPSDASKKRPHFFHATFLDYLTDQNRAGRFFIGQLVTDCGITVAAGLQDFMLSGLRCLGSTMGLARLNEHKEEVEGNEGVSSSLMAALSWPSRDTLANWTDARAAMGNFREFLLGLLSILLAHSEHDDELFGVLRHFNFNALPFTMVRYDRPGSILSHLNKLRPSSLVRTQSISDWDQALLSKVAKQYPGSKPLDFDDPHEGFFLLGDGTNSVAVLWGGYDKFEYVSQGTPPQVWPILQHASVSWR</sequence>
<keyword evidence="5" id="KW-1185">Reference proteome</keyword>
<dbReference type="EMBL" id="MU151258">
    <property type="protein sequence ID" value="KAF9446208.1"/>
    <property type="molecule type" value="Genomic_DNA"/>
</dbReference>
<dbReference type="PANTHER" id="PTHR10039">
    <property type="entry name" value="AMELOGENIN"/>
    <property type="match status" value="1"/>
</dbReference>
<gene>
    <name evidence="4" type="ORF">P691DRAFT_777040</name>
</gene>
<proteinExistence type="predicted"/>
<comment type="caution">
    <text evidence="4">The sequence shown here is derived from an EMBL/GenBank/DDBJ whole genome shotgun (WGS) entry which is preliminary data.</text>
</comment>
<dbReference type="SUPFAM" id="SSF52540">
    <property type="entry name" value="P-loop containing nucleoside triphosphate hydrolases"/>
    <property type="match status" value="1"/>
</dbReference>
<organism evidence="4 5">
    <name type="scientific">Macrolepiota fuliginosa MF-IS2</name>
    <dbReference type="NCBI Taxonomy" id="1400762"/>
    <lineage>
        <taxon>Eukaryota</taxon>
        <taxon>Fungi</taxon>
        <taxon>Dikarya</taxon>
        <taxon>Basidiomycota</taxon>
        <taxon>Agaricomycotina</taxon>
        <taxon>Agaricomycetes</taxon>
        <taxon>Agaricomycetidae</taxon>
        <taxon>Agaricales</taxon>
        <taxon>Agaricineae</taxon>
        <taxon>Agaricaceae</taxon>
        <taxon>Macrolepiota</taxon>
    </lineage>
</organism>
<dbReference type="PANTHER" id="PTHR10039:SF17">
    <property type="entry name" value="FUNGAL STAND N-TERMINAL GOODBYE DOMAIN-CONTAINING PROTEIN-RELATED"/>
    <property type="match status" value="1"/>
</dbReference>
<dbReference type="Pfam" id="PF24883">
    <property type="entry name" value="NPHP3_N"/>
    <property type="match status" value="1"/>
</dbReference>
<dbReference type="InterPro" id="IPR056884">
    <property type="entry name" value="NPHP3-like_N"/>
</dbReference>